<dbReference type="PANTHER" id="PTHR45825:SF2">
    <property type="entry name" value="STARCH SYNTHASE 2, CHLOROPLASTIC_AMYLOPLASTIC"/>
    <property type="match status" value="1"/>
</dbReference>
<keyword evidence="3" id="KW-0808">Transferase</keyword>
<feature type="compositionally biased region" description="Low complexity" evidence="5">
    <location>
        <begin position="926"/>
        <end position="946"/>
    </location>
</feature>
<feature type="compositionally biased region" description="Pro residues" evidence="5">
    <location>
        <begin position="1104"/>
        <end position="1125"/>
    </location>
</feature>
<dbReference type="PANTHER" id="PTHR45825">
    <property type="entry name" value="GRANULE-BOUND STARCH SYNTHASE 1, CHLOROPLASTIC/AMYLOPLASTIC"/>
    <property type="match status" value="1"/>
</dbReference>
<feature type="compositionally biased region" description="Low complexity" evidence="5">
    <location>
        <begin position="757"/>
        <end position="770"/>
    </location>
</feature>
<feature type="region of interest" description="Disordered" evidence="5">
    <location>
        <begin position="912"/>
        <end position="960"/>
    </location>
</feature>
<evidence type="ECO:0000256" key="3">
    <source>
        <dbReference type="ARBA" id="ARBA00022679"/>
    </source>
</evidence>
<feature type="compositionally biased region" description="Low complexity" evidence="5">
    <location>
        <begin position="1295"/>
        <end position="1309"/>
    </location>
</feature>
<dbReference type="GO" id="GO:0016757">
    <property type="term" value="F:glycosyltransferase activity"/>
    <property type="evidence" value="ECO:0007669"/>
    <property type="project" value="UniProtKB-KW"/>
</dbReference>
<feature type="region of interest" description="Disordered" evidence="5">
    <location>
        <begin position="409"/>
        <end position="442"/>
    </location>
</feature>
<feature type="region of interest" description="Disordered" evidence="5">
    <location>
        <begin position="711"/>
        <end position="775"/>
    </location>
</feature>
<dbReference type="Pfam" id="PF08323">
    <property type="entry name" value="Glyco_transf_5"/>
    <property type="match status" value="2"/>
</dbReference>
<organism evidence="7 8">
    <name type="scientific">Pleodorina starrii</name>
    <dbReference type="NCBI Taxonomy" id="330485"/>
    <lineage>
        <taxon>Eukaryota</taxon>
        <taxon>Viridiplantae</taxon>
        <taxon>Chlorophyta</taxon>
        <taxon>core chlorophytes</taxon>
        <taxon>Chlorophyceae</taxon>
        <taxon>CS clade</taxon>
        <taxon>Chlamydomonadales</taxon>
        <taxon>Volvocaceae</taxon>
        <taxon>Pleodorina</taxon>
    </lineage>
</organism>
<dbReference type="SUPFAM" id="SSF53756">
    <property type="entry name" value="UDP-Glycosyltransferase/glycogen phosphorylase"/>
    <property type="match status" value="3"/>
</dbReference>
<protein>
    <recommendedName>
        <fullName evidence="6">Starch synthase catalytic domain-containing protein</fullName>
    </recommendedName>
</protein>
<keyword evidence="2" id="KW-0328">Glycosyltransferase</keyword>
<feature type="region of interest" description="Disordered" evidence="5">
    <location>
        <begin position="652"/>
        <end position="673"/>
    </location>
</feature>
<feature type="region of interest" description="Disordered" evidence="5">
    <location>
        <begin position="1100"/>
        <end position="1131"/>
    </location>
</feature>
<feature type="region of interest" description="Disordered" evidence="5">
    <location>
        <begin position="175"/>
        <end position="219"/>
    </location>
</feature>
<evidence type="ECO:0000256" key="1">
    <source>
        <dbReference type="ARBA" id="ARBA00004727"/>
    </source>
</evidence>
<name>A0A9W6BBQ5_9CHLO</name>
<evidence type="ECO:0000313" key="7">
    <source>
        <dbReference type="EMBL" id="GLC49211.1"/>
    </source>
</evidence>
<feature type="compositionally biased region" description="Acidic residues" evidence="5">
    <location>
        <begin position="947"/>
        <end position="958"/>
    </location>
</feature>
<feature type="region of interest" description="Disordered" evidence="5">
    <location>
        <begin position="113"/>
        <end position="132"/>
    </location>
</feature>
<gene>
    <name evidence="7" type="primary">PLEST004332</name>
    <name evidence="7" type="ORF">PLESTB_000194500</name>
</gene>
<feature type="compositionally biased region" description="Low complexity" evidence="5">
    <location>
        <begin position="121"/>
        <end position="132"/>
    </location>
</feature>
<dbReference type="OrthoDB" id="550448at2759"/>
<feature type="compositionally biased region" description="Acidic residues" evidence="5">
    <location>
        <begin position="714"/>
        <end position="724"/>
    </location>
</feature>
<reference evidence="7 8" key="1">
    <citation type="journal article" date="2023" name="Commun. Biol.">
        <title>Reorganization of the ancestral sex-determining regions during the evolution of trioecy in Pleodorina starrii.</title>
        <authorList>
            <person name="Takahashi K."/>
            <person name="Suzuki S."/>
            <person name="Kawai-Toyooka H."/>
            <person name="Yamamoto K."/>
            <person name="Hamaji T."/>
            <person name="Ootsuki R."/>
            <person name="Yamaguchi H."/>
            <person name="Kawachi M."/>
            <person name="Higashiyama T."/>
            <person name="Nozaki H."/>
        </authorList>
    </citation>
    <scope>NUCLEOTIDE SEQUENCE [LARGE SCALE GENOMIC DNA]</scope>
    <source>
        <strain evidence="7 8">NIES-4479</strain>
    </source>
</reference>
<comment type="pathway">
    <text evidence="1">Glycan biosynthesis; starch biosynthesis.</text>
</comment>
<feature type="region of interest" description="Disordered" evidence="5">
    <location>
        <begin position="1035"/>
        <end position="1069"/>
    </location>
</feature>
<accession>A0A9W6BBQ5</accession>
<dbReference type="GO" id="GO:0019252">
    <property type="term" value="P:starch biosynthetic process"/>
    <property type="evidence" value="ECO:0007669"/>
    <property type="project" value="UniProtKB-KW"/>
</dbReference>
<proteinExistence type="predicted"/>
<dbReference type="EMBL" id="BRXU01000002">
    <property type="protein sequence ID" value="GLC49211.1"/>
    <property type="molecule type" value="Genomic_DNA"/>
</dbReference>
<dbReference type="Proteomes" id="UP001165080">
    <property type="component" value="Unassembled WGS sequence"/>
</dbReference>
<feature type="compositionally biased region" description="Low complexity" evidence="5">
    <location>
        <begin position="190"/>
        <end position="200"/>
    </location>
</feature>
<comment type="caution">
    <text evidence="7">The sequence shown here is derived from an EMBL/GenBank/DDBJ whole genome shotgun (WGS) entry which is preliminary data.</text>
</comment>
<dbReference type="InterPro" id="IPR013534">
    <property type="entry name" value="Starch_synth_cat_dom"/>
</dbReference>
<feature type="domain" description="Starch synthase catalytic" evidence="6">
    <location>
        <begin position="977"/>
        <end position="1103"/>
    </location>
</feature>
<keyword evidence="4" id="KW-0750">Starch biosynthesis</keyword>
<keyword evidence="8" id="KW-1185">Reference proteome</keyword>
<feature type="compositionally biased region" description="Low complexity" evidence="5">
    <location>
        <begin position="415"/>
        <end position="430"/>
    </location>
</feature>
<evidence type="ECO:0000256" key="5">
    <source>
        <dbReference type="SAM" id="MobiDB-lite"/>
    </source>
</evidence>
<evidence type="ECO:0000313" key="8">
    <source>
        <dbReference type="Proteomes" id="UP001165080"/>
    </source>
</evidence>
<sequence>MFGSRLVFAASNRPLSLGGRCGQRRHRITTKKICGRYVKCCAINNKKLQIVFVSTEVAPWSKTGGLGDVVASLPAALAARGHKVMTVSPRYAAYPGVFDTGLLAPVETNAGRSAAAAGQNEPSSTAPEPRPAAATEVSYARYYVCNDRGVLRVFVDHPIFGAAAGSTGSLAAAATDSARNAHAQGRPFTAADSPRPGAAASPPPQQQPGAIAGNNSSGDAVASTAPAAAAAATTVGCGGANARCAASPPSNLSQGWRSVNSAAACSSAVNSSSRVGRWDPVLSELQSDGEARAAAAAAAAHGCDDPSLGVYTYCEGDGGLAHRLDLQARNNVLCQAALAAPVLLWHDPSSMPPELRLDLSKGASGPSGYSLPPEALPFVLRNGIAEPSITLEPGAAERLRTILGLNRRAHTHPTSSSSSSYPSSSSSLSSNRTSLRAGRAPSRAAAASAGGAVGQGWGKGAVAAGGESLGGAAADAAATVVVPKTVQQQPHQQQQPQQQQVLFVGNDWPSALLPLWLQTYREVLSSASNWNALLQARLRQLDAAYGPVLAGKAPLQQAVAAPAPGAPAADPAGHPGDAAVAATAAAAPSLIVGADDEIIAATLSARTAEAAVSGAAAPTLTLTVDNAAAAAAAAAAAGSSAVSGGYSTDVTSAPVRDGTSAAATAAAEPSRRDAPCFGGDGQGNGLQLEAPPASAAVATATVVLEPPQACDAAAADEQEDDQAGDEVMRTRGRGDLDAARDRVLVHSSGRGDGGQDSQGSRASGDSAGAWPAPPPAAAATAAAVPVPLASPKPAMVPPQAAAAAMALVSPQVPAVAHAEEAGAVPAVAQARVGGAPPTPTPGDDGPASADSVGLVWEEQSRQEALLLQLVYTLNAITMMPGGLGSGGGGGSGQPTAAPAASVEVAAPHALPTPHSAEQQEREPEEQTQAAAAAQQQVQGVAAAAADDTGDGNIDVDDPQEARMRRTLQVFRTFVGSRLQGSKTVLAVHNFAFQGLFSADTFWRLGLPLFALQQMLLGPGANASTAAAPPPAAVDARALIGGPDHGNDADGGDDSGRKGPAQVPPSPLPPAPGSVRFVSWLKGALLSSDALVTVSPGYARELTAKPPPPPATAGRPAFPPPPPPGLPAAGGPELRDIVSSRGIRAIMNGLDDECLWNPAVDPLLPEELRFDAATAAAGKARAKAALQTALGLEADPDVPLFGFVGRLEAQKGADVVLAALPQLLGPPEAAGGYGYNRSLGYDRAAADAAAEQARRGSAARRRAAAALQSLLRRLGLGAVRLPWRRRQPPPPPPPAAADAAGTSRQAQRQQPQPPHPRRLQVAMLGTGRQWLQDGLAALPRAYPGRAAGVVGFDEPLCHLLMAGCDFLLVPSRWEPCGLVAMAAQRYGAVPLVAPTGGLLDAILAPTADGRAEAFAGLVMDEAVGAEDDPMATRRAAGSLVRAVGAACELYDGGRASYEALRVRCMARDVSWEGPARQWEELLAEVAEGDGGGGGGLVRVGFGASAAMEEEAEGGR</sequence>
<feature type="domain" description="Starch synthase catalytic" evidence="6">
    <location>
        <begin position="49"/>
        <end position="104"/>
    </location>
</feature>
<feature type="compositionally biased region" description="Basic and acidic residues" evidence="5">
    <location>
        <begin position="726"/>
        <end position="744"/>
    </location>
</feature>
<feature type="region of interest" description="Disordered" evidence="5">
    <location>
        <begin position="1280"/>
        <end position="1316"/>
    </location>
</feature>
<evidence type="ECO:0000256" key="4">
    <source>
        <dbReference type="ARBA" id="ARBA00022922"/>
    </source>
</evidence>
<evidence type="ECO:0000259" key="6">
    <source>
        <dbReference type="Pfam" id="PF08323"/>
    </source>
</evidence>
<dbReference type="Gene3D" id="3.40.50.2000">
    <property type="entry name" value="Glycogen Phosphorylase B"/>
    <property type="match status" value="4"/>
</dbReference>
<evidence type="ECO:0000256" key="2">
    <source>
        <dbReference type="ARBA" id="ARBA00022676"/>
    </source>
</evidence>